<organism evidence="1 4">
    <name type="scientific">Streptomyces acidiscabies</name>
    <dbReference type="NCBI Taxonomy" id="42234"/>
    <lineage>
        <taxon>Bacteria</taxon>
        <taxon>Bacillati</taxon>
        <taxon>Actinomycetota</taxon>
        <taxon>Actinomycetes</taxon>
        <taxon>Kitasatosporales</taxon>
        <taxon>Streptomycetaceae</taxon>
        <taxon>Streptomyces</taxon>
    </lineage>
</organism>
<accession>A0AAP6BGX2</accession>
<evidence type="ECO:0000313" key="3">
    <source>
        <dbReference type="Proteomes" id="UP001272987"/>
    </source>
</evidence>
<gene>
    <name evidence="1" type="ORF">PV399_33000</name>
    <name evidence="2" type="ORF">PV666_29710</name>
</gene>
<name>A0AAP6BGX2_9ACTN</name>
<evidence type="ECO:0000313" key="1">
    <source>
        <dbReference type="EMBL" id="MDX2964501.1"/>
    </source>
</evidence>
<dbReference type="Proteomes" id="UP001272987">
    <property type="component" value="Unassembled WGS sequence"/>
</dbReference>
<evidence type="ECO:0000313" key="2">
    <source>
        <dbReference type="EMBL" id="MDX3022035.1"/>
    </source>
</evidence>
<dbReference type="AlphaFoldDB" id="A0AAP6BGX2"/>
<protein>
    <submittedName>
        <fullName evidence="1">Radical SAM protein</fullName>
    </submittedName>
</protein>
<dbReference type="EMBL" id="JARAWP010000019">
    <property type="protein sequence ID" value="MDX3022035.1"/>
    <property type="molecule type" value="Genomic_DNA"/>
</dbReference>
<keyword evidence="3" id="KW-1185">Reference proteome</keyword>
<reference evidence="1 3" key="1">
    <citation type="journal article" date="2023" name="Microb. Genom.">
        <title>Mesoterricola silvestris gen. nov., sp. nov., Mesoterricola sediminis sp. nov., Geothrix oryzae sp. nov., Geothrix edaphica sp. nov., Geothrix rubra sp. nov., and Geothrix limicola sp. nov., six novel members of Acidobacteriota isolated from soils.</title>
        <authorList>
            <person name="Weisberg A.J."/>
            <person name="Pearce E."/>
            <person name="Kramer C.G."/>
            <person name="Chang J.H."/>
            <person name="Clarke C.R."/>
        </authorList>
    </citation>
    <scope>NUCLEOTIDE SEQUENCE</scope>
    <source>
        <strain evidence="2 3">NB05-1H</strain>
        <strain evidence="1">NRRL_B-16521</strain>
    </source>
</reference>
<sequence>MTSPRVCLLVPAASDGPAVPVPWDVLLAAARLRADGCDVTVWDERLAAFPPAASVPDLLVVFTAVGTPWPVDLSPVRAAVDRARAWFPGVRVLAVGPHGSRLPGSTLLELTADHVAVGEAASAAVRATRDLASGAAVPVLYGGMPRPLPPVLVVGNRPPPYRPLECWPPPAHDLVPLSRYTARTVVDGVPRLVPAGAARMADGPERVLAGLAAQRAAGLGHVVFLDRVFGADGDPGGWLRGRGVEWTSRTRADVVLRSDVRSWAAAGCRTVWLDAGPRTREAAARLSGAGITPCVSVLVGAPGGTRVPDPPAWFAPVRFVLRPGTAAYDRLAPGLGGGTAPVTWRGVQDVNLRYRQRHPADLDELERGLAALPRLLPTGCEVPC</sequence>
<proteinExistence type="predicted"/>
<dbReference type="EMBL" id="JARAWC010000031">
    <property type="protein sequence ID" value="MDX2964501.1"/>
    <property type="molecule type" value="Genomic_DNA"/>
</dbReference>
<dbReference type="GeneID" id="69809462"/>
<dbReference type="Proteomes" id="UP001282288">
    <property type="component" value="Unassembled WGS sequence"/>
</dbReference>
<evidence type="ECO:0000313" key="4">
    <source>
        <dbReference type="Proteomes" id="UP001282288"/>
    </source>
</evidence>
<comment type="caution">
    <text evidence="1">The sequence shown here is derived from an EMBL/GenBank/DDBJ whole genome shotgun (WGS) entry which is preliminary data.</text>
</comment>
<dbReference type="RefSeq" id="WP_202950059.1">
    <property type="nucleotide sequence ID" value="NZ_BCML01000002.1"/>
</dbReference>